<name>A0ABQ9EZT9_TEGGR</name>
<feature type="compositionally biased region" description="Basic and acidic residues" evidence="1">
    <location>
        <begin position="1"/>
        <end position="18"/>
    </location>
</feature>
<organism evidence="2 3">
    <name type="scientific">Tegillarca granosa</name>
    <name type="common">Malaysian cockle</name>
    <name type="synonym">Anadara granosa</name>
    <dbReference type="NCBI Taxonomy" id="220873"/>
    <lineage>
        <taxon>Eukaryota</taxon>
        <taxon>Metazoa</taxon>
        <taxon>Spiralia</taxon>
        <taxon>Lophotrochozoa</taxon>
        <taxon>Mollusca</taxon>
        <taxon>Bivalvia</taxon>
        <taxon>Autobranchia</taxon>
        <taxon>Pteriomorphia</taxon>
        <taxon>Arcoida</taxon>
        <taxon>Arcoidea</taxon>
        <taxon>Arcidae</taxon>
        <taxon>Tegillarca</taxon>
    </lineage>
</organism>
<feature type="region of interest" description="Disordered" evidence="1">
    <location>
        <begin position="1"/>
        <end position="24"/>
    </location>
</feature>
<evidence type="ECO:0000256" key="1">
    <source>
        <dbReference type="SAM" id="MobiDB-lite"/>
    </source>
</evidence>
<reference evidence="2 3" key="1">
    <citation type="submission" date="2022-12" db="EMBL/GenBank/DDBJ databases">
        <title>Chromosome-level genome of Tegillarca granosa.</title>
        <authorList>
            <person name="Kim J."/>
        </authorList>
    </citation>
    <scope>NUCLEOTIDE SEQUENCE [LARGE SCALE GENOMIC DNA]</scope>
    <source>
        <strain evidence="2">Teg-2019</strain>
        <tissue evidence="2">Adductor muscle</tissue>
    </source>
</reference>
<protein>
    <submittedName>
        <fullName evidence="2">Uncharacterized protein</fullName>
    </submittedName>
</protein>
<evidence type="ECO:0000313" key="3">
    <source>
        <dbReference type="Proteomes" id="UP001217089"/>
    </source>
</evidence>
<dbReference type="EMBL" id="JARBDR010000657">
    <property type="protein sequence ID" value="KAJ8309482.1"/>
    <property type="molecule type" value="Genomic_DNA"/>
</dbReference>
<comment type="caution">
    <text evidence="2">The sequence shown here is derived from an EMBL/GenBank/DDBJ whole genome shotgun (WGS) entry which is preliminary data.</text>
</comment>
<sequence length="220" mass="25395">MEVKALKSKVDEHDDSLRSLESSNCDLKEEQDKEELYRLNYEMKEEILDIKTRSMRDNLLFGGISRVLRTNEPGREFEDTESVLKDFIVKEMDIHEQTSFERVHRLGKPRNGKPPFIVAKFSSHKQPSEFITEVKNNSLQDLITLIDNPQDLSSIYVLNTIVDNIGTIFVNSAKSVFGKSKVTFKGNNSKFKSWFGRNVLLNGKTFMKHGNYSTETKYSE</sequence>
<accession>A0ABQ9EZT9</accession>
<proteinExistence type="predicted"/>
<dbReference type="Proteomes" id="UP001217089">
    <property type="component" value="Unassembled WGS sequence"/>
</dbReference>
<keyword evidence="3" id="KW-1185">Reference proteome</keyword>
<gene>
    <name evidence="2" type="ORF">KUTeg_014356</name>
</gene>
<evidence type="ECO:0000313" key="2">
    <source>
        <dbReference type="EMBL" id="KAJ8309482.1"/>
    </source>
</evidence>